<proteinExistence type="predicted"/>
<organism evidence="1 2">
    <name type="scientific">Robertmurraya yapensis</name>
    <name type="common">ex Hitch et al 2024</name>
    <dbReference type="NCBI Taxonomy" id="3133160"/>
    <lineage>
        <taxon>Bacteria</taxon>
        <taxon>Bacillati</taxon>
        <taxon>Bacillota</taxon>
        <taxon>Bacilli</taxon>
        <taxon>Bacillales</taxon>
        <taxon>Bacillaceae</taxon>
        <taxon>Robertmurraya</taxon>
    </lineage>
</organism>
<dbReference type="EMBL" id="JBBMEW010000043">
    <property type="protein sequence ID" value="MEQ2529617.1"/>
    <property type="molecule type" value="Genomic_DNA"/>
</dbReference>
<gene>
    <name evidence="1" type="ORF">WMO40_23375</name>
</gene>
<keyword evidence="2" id="KW-1185">Reference proteome</keyword>
<dbReference type="Proteomes" id="UP001439875">
    <property type="component" value="Unassembled WGS sequence"/>
</dbReference>
<reference evidence="1" key="1">
    <citation type="submission" date="2024-03" db="EMBL/GenBank/DDBJ databases">
        <title>Human intestinal bacterial collection.</title>
        <authorList>
            <person name="Pauvert C."/>
            <person name="Hitch T.C.A."/>
            <person name="Clavel T."/>
        </authorList>
    </citation>
    <scope>NUCLEOTIDE SEQUENCE</scope>
    <source>
        <strain evidence="1">CLA-AA-H227</strain>
    </source>
</reference>
<accession>A0ACC6SHS2</accession>
<name>A0ACC6SHS2_9BACI</name>
<evidence type="ECO:0000313" key="1">
    <source>
        <dbReference type="EMBL" id="MEQ2529617.1"/>
    </source>
</evidence>
<comment type="caution">
    <text evidence="1">The sequence shown here is derived from an EMBL/GenBank/DDBJ whole genome shotgun (WGS) entry which is preliminary data.</text>
</comment>
<evidence type="ECO:0000313" key="2">
    <source>
        <dbReference type="Proteomes" id="UP001439875"/>
    </source>
</evidence>
<sequence length="67" mass="7872">MGKWKQFLILIAVLGQILGIIFLFVHMKAAIVSFIIYGLACATLFILLIVERRKEKQEEDEHDYRDY</sequence>
<protein>
    <submittedName>
        <fullName evidence="1">Uncharacterized protein</fullName>
    </submittedName>
</protein>